<comment type="caution">
    <text evidence="2">The sequence shown here is derived from an EMBL/GenBank/DDBJ whole genome shotgun (WGS) entry which is preliminary data.</text>
</comment>
<feature type="region of interest" description="Disordered" evidence="1">
    <location>
        <begin position="1"/>
        <end position="42"/>
    </location>
</feature>
<gene>
    <name evidence="2" type="ORF">PG994_003432</name>
</gene>
<protein>
    <submittedName>
        <fullName evidence="2">Uncharacterized protein</fullName>
    </submittedName>
</protein>
<dbReference type="Proteomes" id="UP001480595">
    <property type="component" value="Unassembled WGS sequence"/>
</dbReference>
<dbReference type="GeneID" id="92087904"/>
<organism evidence="2 3">
    <name type="scientific">Apiospora phragmitis</name>
    <dbReference type="NCBI Taxonomy" id="2905665"/>
    <lineage>
        <taxon>Eukaryota</taxon>
        <taxon>Fungi</taxon>
        <taxon>Dikarya</taxon>
        <taxon>Ascomycota</taxon>
        <taxon>Pezizomycotina</taxon>
        <taxon>Sordariomycetes</taxon>
        <taxon>Xylariomycetidae</taxon>
        <taxon>Amphisphaeriales</taxon>
        <taxon>Apiosporaceae</taxon>
        <taxon>Apiospora</taxon>
    </lineage>
</organism>
<evidence type="ECO:0000256" key="1">
    <source>
        <dbReference type="SAM" id="MobiDB-lite"/>
    </source>
</evidence>
<sequence length="139" mass="15273">MIERIELDPDLEVDHVPARLHPEGEERGGREADPCADRDLAAETPRQLLVPATEGEPRPHACVPLPVEHREAGLAVEHLEVLGHGALEGVNVPSRARFLQRVGEIPSTRPVMEAAGLEVRRGKLRETQRDIGGRVDGRD</sequence>
<dbReference type="EMBL" id="JAQQWL010000004">
    <property type="protein sequence ID" value="KAK8076160.1"/>
    <property type="molecule type" value="Genomic_DNA"/>
</dbReference>
<name>A0ABR1W180_9PEZI</name>
<dbReference type="RefSeq" id="XP_066719119.1">
    <property type="nucleotide sequence ID" value="XM_066854841.1"/>
</dbReference>
<accession>A0ABR1W180</accession>
<keyword evidence="3" id="KW-1185">Reference proteome</keyword>
<feature type="compositionally biased region" description="Basic and acidic residues" evidence="1">
    <location>
        <begin position="1"/>
        <end position="41"/>
    </location>
</feature>
<proteinExistence type="predicted"/>
<reference evidence="2 3" key="1">
    <citation type="submission" date="2023-01" db="EMBL/GenBank/DDBJ databases">
        <title>Analysis of 21 Apiospora genomes using comparative genomics revels a genus with tremendous synthesis potential of carbohydrate active enzymes and secondary metabolites.</title>
        <authorList>
            <person name="Sorensen T."/>
        </authorList>
    </citation>
    <scope>NUCLEOTIDE SEQUENCE [LARGE SCALE GENOMIC DNA]</scope>
    <source>
        <strain evidence="2 3">CBS 135458</strain>
    </source>
</reference>
<evidence type="ECO:0000313" key="3">
    <source>
        <dbReference type="Proteomes" id="UP001480595"/>
    </source>
</evidence>
<evidence type="ECO:0000313" key="2">
    <source>
        <dbReference type="EMBL" id="KAK8076160.1"/>
    </source>
</evidence>